<evidence type="ECO:0000313" key="1">
    <source>
        <dbReference type="EMBL" id="KAJ3534953.1"/>
    </source>
</evidence>
<sequence>MRSEFSGAVHEDDGELRGAALISASAQDSPSSVQPRTCRHRCLRNTGVYLRVLCVCSWVFAQAGCVVTSQRMPNFVQHGDMSTKMQVAIECIWRPNSWVKWIFAFMRYAPILHEGFIHPLYNVEYSVKACQGFIAYQFSFMLVLSILVEAVLLVRVFALYNENKLLGRLLVALFAIEIIVCIVILAITVPRQTFTPNCEIQSSPTIFIAYWITSLTFETVLFVMTLIKFFQYSYVTWERGSILFVFFRDGTWAFAMIFTTILLNTVMYQVNNNPLSGAAYIWMCSVLSLAGSHVLLNIRRLGTDEADFIATTEHLTTITFGTSPNDRFAQLTGRSATTDESTVKDSSDTDDLECLPLGRRSGDIQVEV</sequence>
<comment type="caution">
    <text evidence="1">The sequence shown here is derived from an EMBL/GenBank/DDBJ whole genome shotgun (WGS) entry which is preliminary data.</text>
</comment>
<organism evidence="1 2">
    <name type="scientific">Phlebia brevispora</name>
    <dbReference type="NCBI Taxonomy" id="194682"/>
    <lineage>
        <taxon>Eukaryota</taxon>
        <taxon>Fungi</taxon>
        <taxon>Dikarya</taxon>
        <taxon>Basidiomycota</taxon>
        <taxon>Agaricomycotina</taxon>
        <taxon>Agaricomycetes</taxon>
        <taxon>Polyporales</taxon>
        <taxon>Meruliaceae</taxon>
        <taxon>Phlebia</taxon>
    </lineage>
</organism>
<keyword evidence="2" id="KW-1185">Reference proteome</keyword>
<accession>A0ACC1S9H1</accession>
<dbReference type="Proteomes" id="UP001148662">
    <property type="component" value="Unassembled WGS sequence"/>
</dbReference>
<dbReference type="EMBL" id="JANHOG010001570">
    <property type="protein sequence ID" value="KAJ3534953.1"/>
    <property type="molecule type" value="Genomic_DNA"/>
</dbReference>
<proteinExistence type="predicted"/>
<evidence type="ECO:0000313" key="2">
    <source>
        <dbReference type="Proteomes" id="UP001148662"/>
    </source>
</evidence>
<gene>
    <name evidence="1" type="ORF">NM688_g7047</name>
</gene>
<protein>
    <submittedName>
        <fullName evidence="1">Uncharacterized protein</fullName>
    </submittedName>
</protein>
<name>A0ACC1S9H1_9APHY</name>
<reference evidence="1" key="1">
    <citation type="submission" date="2022-07" db="EMBL/GenBank/DDBJ databases">
        <title>Genome Sequence of Phlebia brevispora.</title>
        <authorList>
            <person name="Buettner E."/>
        </authorList>
    </citation>
    <scope>NUCLEOTIDE SEQUENCE</scope>
    <source>
        <strain evidence="1">MPL23</strain>
    </source>
</reference>